<accession>A0ABS2CQU5</accession>
<dbReference type="EMBL" id="JAFDVD010000023">
    <property type="protein sequence ID" value="MBM6402261.1"/>
    <property type="molecule type" value="Genomic_DNA"/>
</dbReference>
<sequence>MDVRAGRSVLVAPDGFKGSLGAQEVADALAEGLREGGGAGLVVDTLPLADGGDGSIEAALRAGFAPVEVTVPGPTGVPGRALLAERDGTVVVEVASTCGMARLPGGVLRPLEASSAGLGVALREALRRGPERVVLALGGSAGTDGGLGMLTALGATDVDTDHPGGGHLEALTVLRLDDLDPPGVELVVATDVTNPLLGARGAAAVFAPQKGADPATVARLERGLAHLVAVAGAARADAEELAATPGAGAAGGLGFAGLLLGGRVVSGAELFLDLLGFDAAARGRDLVLTGEGRLDEQTLHGKLPGVVAARAGTRVEAVVGRSTVDAGTAERLGIAAVHELVTRTDADPAHDPVLTRRLLVEVGREVGERLSAPDRPGGRAES</sequence>
<keyword evidence="6" id="KW-1185">Reference proteome</keyword>
<proteinExistence type="inferred from homology"/>
<organism evidence="5 6">
    <name type="scientific">Phycicoccus sonneratiae</name>
    <dbReference type="NCBI Taxonomy" id="2807628"/>
    <lineage>
        <taxon>Bacteria</taxon>
        <taxon>Bacillati</taxon>
        <taxon>Actinomycetota</taxon>
        <taxon>Actinomycetes</taxon>
        <taxon>Micrococcales</taxon>
        <taxon>Intrasporangiaceae</taxon>
        <taxon>Phycicoccus</taxon>
    </lineage>
</organism>
<dbReference type="SUPFAM" id="SSF110738">
    <property type="entry name" value="Glycerate kinase I"/>
    <property type="match status" value="1"/>
</dbReference>
<dbReference type="GO" id="GO:0016301">
    <property type="term" value="F:kinase activity"/>
    <property type="evidence" value="ECO:0007669"/>
    <property type="project" value="UniProtKB-KW"/>
</dbReference>
<comment type="similarity">
    <text evidence="1 4">Belongs to the glycerate kinase type-1 family.</text>
</comment>
<evidence type="ECO:0000256" key="3">
    <source>
        <dbReference type="ARBA" id="ARBA00022777"/>
    </source>
</evidence>
<evidence type="ECO:0000256" key="1">
    <source>
        <dbReference type="ARBA" id="ARBA00006284"/>
    </source>
</evidence>
<dbReference type="InterPro" id="IPR036129">
    <property type="entry name" value="Glycerate_kinase_sf"/>
</dbReference>
<evidence type="ECO:0000313" key="5">
    <source>
        <dbReference type="EMBL" id="MBM6402261.1"/>
    </source>
</evidence>
<dbReference type="Pfam" id="PF02595">
    <property type="entry name" value="Gly_kinase"/>
    <property type="match status" value="1"/>
</dbReference>
<keyword evidence="3 4" id="KW-0418">Kinase</keyword>
<evidence type="ECO:0000256" key="2">
    <source>
        <dbReference type="ARBA" id="ARBA00022679"/>
    </source>
</evidence>
<dbReference type="PANTHER" id="PTHR21599:SF0">
    <property type="entry name" value="GLYCERATE KINASE"/>
    <property type="match status" value="1"/>
</dbReference>
<evidence type="ECO:0000313" key="6">
    <source>
        <dbReference type="Proteomes" id="UP001430172"/>
    </source>
</evidence>
<dbReference type="InterPro" id="IPR018197">
    <property type="entry name" value="Glycerate_kinase_RE-like"/>
</dbReference>
<dbReference type="Gene3D" id="3.90.1510.10">
    <property type="entry name" value="Glycerate kinase, domain 2"/>
    <property type="match status" value="1"/>
</dbReference>
<dbReference type="RefSeq" id="WP_204132734.1">
    <property type="nucleotide sequence ID" value="NZ_JAFDVD010000023.1"/>
</dbReference>
<reference evidence="5" key="1">
    <citation type="submission" date="2021-02" db="EMBL/GenBank/DDBJ databases">
        <title>Phycicoccus sp. MQZ13P-5T, whole genome shotgun sequence.</title>
        <authorList>
            <person name="Tuo L."/>
        </authorList>
    </citation>
    <scope>NUCLEOTIDE SEQUENCE</scope>
    <source>
        <strain evidence="5">MQZ13P-5</strain>
    </source>
</reference>
<dbReference type="InterPro" id="IPR004381">
    <property type="entry name" value="Glycerate_kinase"/>
</dbReference>
<dbReference type="PANTHER" id="PTHR21599">
    <property type="entry name" value="GLYCERATE KINASE"/>
    <property type="match status" value="1"/>
</dbReference>
<dbReference type="Gene3D" id="3.40.50.10350">
    <property type="entry name" value="Glycerate kinase, domain 1"/>
    <property type="match status" value="1"/>
</dbReference>
<dbReference type="Proteomes" id="UP001430172">
    <property type="component" value="Unassembled WGS sequence"/>
</dbReference>
<comment type="caution">
    <text evidence="5">The sequence shown here is derived from an EMBL/GenBank/DDBJ whole genome shotgun (WGS) entry which is preliminary data.</text>
</comment>
<dbReference type="InterPro" id="IPR018193">
    <property type="entry name" value="Glyc_kinase_flavodox-like_fold"/>
</dbReference>
<evidence type="ECO:0000256" key="4">
    <source>
        <dbReference type="PIRNR" id="PIRNR006078"/>
    </source>
</evidence>
<protein>
    <submittedName>
        <fullName evidence="5">Glycerate kinase</fullName>
    </submittedName>
</protein>
<dbReference type="NCBIfam" id="TIGR00045">
    <property type="entry name" value="glycerate kinase"/>
    <property type="match status" value="1"/>
</dbReference>
<dbReference type="PIRSF" id="PIRSF006078">
    <property type="entry name" value="GlxK"/>
    <property type="match status" value="1"/>
</dbReference>
<keyword evidence="2 4" id="KW-0808">Transferase</keyword>
<name>A0ABS2CQU5_9MICO</name>
<gene>
    <name evidence="5" type="ORF">JQN70_17835</name>
</gene>